<organism evidence="2 3">
    <name type="scientific">Anabarilius grahami</name>
    <name type="common">Kanglang fish</name>
    <name type="synonym">Barilius grahami</name>
    <dbReference type="NCBI Taxonomy" id="495550"/>
    <lineage>
        <taxon>Eukaryota</taxon>
        <taxon>Metazoa</taxon>
        <taxon>Chordata</taxon>
        <taxon>Craniata</taxon>
        <taxon>Vertebrata</taxon>
        <taxon>Euteleostomi</taxon>
        <taxon>Actinopterygii</taxon>
        <taxon>Neopterygii</taxon>
        <taxon>Teleostei</taxon>
        <taxon>Ostariophysi</taxon>
        <taxon>Cypriniformes</taxon>
        <taxon>Xenocyprididae</taxon>
        <taxon>Xenocypridinae</taxon>
        <taxon>Xenocypridinae incertae sedis</taxon>
        <taxon>Anabarilius</taxon>
    </lineage>
</organism>
<feature type="region of interest" description="Disordered" evidence="1">
    <location>
        <begin position="1"/>
        <end position="20"/>
    </location>
</feature>
<evidence type="ECO:0000256" key="1">
    <source>
        <dbReference type="SAM" id="MobiDB-lite"/>
    </source>
</evidence>
<gene>
    <name evidence="2" type="ORF">DPX16_22003</name>
</gene>
<comment type="caution">
    <text evidence="2">The sequence shown here is derived from an EMBL/GenBank/DDBJ whole genome shotgun (WGS) entry which is preliminary data.</text>
</comment>
<evidence type="ECO:0000313" key="3">
    <source>
        <dbReference type="Proteomes" id="UP000281406"/>
    </source>
</evidence>
<dbReference type="AlphaFoldDB" id="A0A3N0XMK8"/>
<proteinExistence type="predicted"/>
<dbReference type="OrthoDB" id="6375801at2759"/>
<dbReference type="EMBL" id="RJVU01069130">
    <property type="protein sequence ID" value="ROI74454.1"/>
    <property type="molecule type" value="Genomic_DNA"/>
</dbReference>
<sequence length="146" mass="17429">MPRKSTGERSQSYRDRLKEDPVKYEERLKRDRERYLKKKERGVVKPIADLSKREQRKRRRQWRTNTRNYREKMNKGLKDVKCPHTGVNTEGGETQQILEMVDMDETLYHSTCPYCLIWTDVDVISSSLVSPEPARASRKRPKDIEM</sequence>
<accession>A0A3N0XMK8</accession>
<protein>
    <submittedName>
        <fullName evidence="2">Uncharacterized protein</fullName>
    </submittedName>
</protein>
<evidence type="ECO:0000313" key="2">
    <source>
        <dbReference type="EMBL" id="ROI74454.1"/>
    </source>
</evidence>
<name>A0A3N0XMK8_ANAGA</name>
<reference evidence="2 3" key="1">
    <citation type="submission" date="2018-10" db="EMBL/GenBank/DDBJ databases">
        <title>Genome assembly for a Yunnan-Guizhou Plateau 3E fish, Anabarilius grahami (Regan), and its evolutionary and genetic applications.</title>
        <authorList>
            <person name="Jiang W."/>
        </authorList>
    </citation>
    <scope>NUCLEOTIDE SEQUENCE [LARGE SCALE GENOMIC DNA]</scope>
    <source>
        <strain evidence="2">AG-KIZ</strain>
        <tissue evidence="2">Muscle</tissue>
    </source>
</reference>
<keyword evidence="3" id="KW-1185">Reference proteome</keyword>
<dbReference type="Proteomes" id="UP000281406">
    <property type="component" value="Unassembled WGS sequence"/>
</dbReference>